<evidence type="ECO:0000256" key="1">
    <source>
        <dbReference type="ARBA" id="ARBA00004123"/>
    </source>
</evidence>
<dbReference type="InterPro" id="IPR036638">
    <property type="entry name" value="HLH_DNA-bd_sf"/>
</dbReference>
<gene>
    <name evidence="8" type="ORF">R1sor_012768</name>
</gene>
<reference evidence="8 9" key="1">
    <citation type="submission" date="2024-09" db="EMBL/GenBank/DDBJ databases">
        <title>Chromosome-scale assembly of Riccia sorocarpa.</title>
        <authorList>
            <person name="Paukszto L."/>
        </authorList>
    </citation>
    <scope>NUCLEOTIDE SEQUENCE [LARGE SCALE GENOMIC DNA]</scope>
    <source>
        <strain evidence="8">LP-2024</strain>
        <tissue evidence="8">Aerial parts of the thallus</tissue>
    </source>
</reference>
<dbReference type="GO" id="GO:0003677">
    <property type="term" value="F:DNA binding"/>
    <property type="evidence" value="ECO:0007669"/>
    <property type="project" value="UniProtKB-KW"/>
</dbReference>
<dbReference type="GO" id="GO:0006355">
    <property type="term" value="P:regulation of DNA-templated transcription"/>
    <property type="evidence" value="ECO:0007669"/>
    <property type="project" value="UniProtKB-ARBA"/>
</dbReference>
<dbReference type="CDD" id="cd11393">
    <property type="entry name" value="bHLH_AtbHLH_like"/>
    <property type="match status" value="1"/>
</dbReference>
<feature type="compositionally biased region" description="Low complexity" evidence="6">
    <location>
        <begin position="506"/>
        <end position="538"/>
    </location>
</feature>
<dbReference type="SUPFAM" id="SSF47459">
    <property type="entry name" value="HLH, helix-loop-helix DNA-binding domain"/>
    <property type="match status" value="1"/>
</dbReference>
<dbReference type="EMBL" id="JBJQOH010000002">
    <property type="protein sequence ID" value="KAL3698692.1"/>
    <property type="molecule type" value="Genomic_DNA"/>
</dbReference>
<feature type="region of interest" description="Disordered" evidence="6">
    <location>
        <begin position="506"/>
        <end position="616"/>
    </location>
</feature>
<sequence>MQPASLLGSRGPVPGVSSARPSSLSNAGLAMPSLLSSSSPAHPPPHHHHHHHHHHQLSAMQQFEQQAEHGAPAMDEFLEQMLSMPSSWSDRPPWENFNAAAAAAAAAAAGRLGVDAQKLFTMSLLPPGLLGAGTGSQNTNTNNNNNNHPRDLQDGADSAHVADSVLNYSNDDSHLLGARLRGLQEHSSSAPGMGSRPGGTLTRSPSVGSSGSEGSAGGGPQSPPPIAPTWRQPYVGGVPPLPLGLGPTKPESLLRGDSGEAHLLGKRPRDEDEVSMRDNVRDAPQGLFTSLVGGGQVAQNQMPRSASQQSLQQGNGASSPGMQQAMPNYGSPTGLTTVPGGNQALANSTGAAAARPRVRARRGQATDPHSIAERLRRERIAERMKALQELVPNSNKTDKASMLDEIIEYVKFLQLQVKVLSMSRLGGAGAVAPLVADLPSEVGPSNYVNATLGRSNGAPGPAQDGLALTERQVARLMEEDMGSAMQYLQSKGLCLMPISLATAISSTSSRSQAGGNGTQQQQGSGERQRSESSAAAAAVTNAPLNSTAAPSVSAALDGENGVANKSNSSSNNNAKDGCADNTKSSGGAAAAASKQSPKATTPQKFKGKEDSQRRSQ</sequence>
<dbReference type="Pfam" id="PF00010">
    <property type="entry name" value="HLH"/>
    <property type="match status" value="1"/>
</dbReference>
<dbReference type="Proteomes" id="UP001633002">
    <property type="component" value="Unassembled WGS sequence"/>
</dbReference>
<evidence type="ECO:0000313" key="8">
    <source>
        <dbReference type="EMBL" id="KAL3698692.1"/>
    </source>
</evidence>
<feature type="compositionally biased region" description="Basic and acidic residues" evidence="6">
    <location>
        <begin position="606"/>
        <end position="616"/>
    </location>
</feature>
<feature type="region of interest" description="Disordered" evidence="6">
    <location>
        <begin position="131"/>
        <end position="155"/>
    </location>
</feature>
<dbReference type="GO" id="GO:0005634">
    <property type="term" value="C:nucleus"/>
    <property type="evidence" value="ECO:0007669"/>
    <property type="project" value="UniProtKB-SubCell"/>
</dbReference>
<dbReference type="InterPro" id="IPR045843">
    <property type="entry name" value="IND-like"/>
</dbReference>
<comment type="subcellular location">
    <subcellularLocation>
        <location evidence="1">Nucleus</location>
    </subcellularLocation>
</comment>
<evidence type="ECO:0000313" key="9">
    <source>
        <dbReference type="Proteomes" id="UP001633002"/>
    </source>
</evidence>
<feature type="compositionally biased region" description="Low complexity" evidence="6">
    <location>
        <begin position="204"/>
        <end position="213"/>
    </location>
</feature>
<proteinExistence type="predicted"/>
<dbReference type="InterPro" id="IPR011598">
    <property type="entry name" value="bHLH_dom"/>
</dbReference>
<name>A0ABD3I7F5_9MARC</name>
<accession>A0ABD3I7F5</accession>
<feature type="region of interest" description="Disordered" evidence="6">
    <location>
        <begin position="298"/>
        <end position="370"/>
    </location>
</feature>
<comment type="caution">
    <text evidence="8">The sequence shown here is derived from an EMBL/GenBank/DDBJ whole genome shotgun (WGS) entry which is preliminary data.</text>
</comment>
<keyword evidence="2" id="KW-0805">Transcription regulation</keyword>
<dbReference type="AlphaFoldDB" id="A0ABD3I7F5"/>
<keyword evidence="3" id="KW-0238">DNA-binding</keyword>
<dbReference type="PANTHER" id="PTHR16223:SF268">
    <property type="entry name" value="SPERMATOGENESIS- AND OOGENESIS-SPECIFIC BASIC HELIX-LOOP-HELIX-CONTAINING PROTEIN 2"/>
    <property type="match status" value="1"/>
</dbReference>
<organism evidence="8 9">
    <name type="scientific">Riccia sorocarpa</name>
    <dbReference type="NCBI Taxonomy" id="122646"/>
    <lineage>
        <taxon>Eukaryota</taxon>
        <taxon>Viridiplantae</taxon>
        <taxon>Streptophyta</taxon>
        <taxon>Embryophyta</taxon>
        <taxon>Marchantiophyta</taxon>
        <taxon>Marchantiopsida</taxon>
        <taxon>Marchantiidae</taxon>
        <taxon>Marchantiales</taxon>
        <taxon>Ricciaceae</taxon>
        <taxon>Riccia</taxon>
    </lineage>
</organism>
<evidence type="ECO:0000256" key="4">
    <source>
        <dbReference type="ARBA" id="ARBA00023163"/>
    </source>
</evidence>
<evidence type="ECO:0000256" key="2">
    <source>
        <dbReference type="ARBA" id="ARBA00023015"/>
    </source>
</evidence>
<dbReference type="Gene3D" id="4.10.280.10">
    <property type="entry name" value="Helix-loop-helix DNA-binding domain"/>
    <property type="match status" value="1"/>
</dbReference>
<feature type="region of interest" description="Disordered" evidence="6">
    <location>
        <begin position="1"/>
        <end position="68"/>
    </location>
</feature>
<evidence type="ECO:0000256" key="3">
    <source>
        <dbReference type="ARBA" id="ARBA00023125"/>
    </source>
</evidence>
<feature type="domain" description="BHLH" evidence="7">
    <location>
        <begin position="364"/>
        <end position="413"/>
    </location>
</feature>
<feature type="region of interest" description="Disordered" evidence="6">
    <location>
        <begin position="184"/>
        <end position="276"/>
    </location>
</feature>
<dbReference type="PANTHER" id="PTHR16223">
    <property type="entry name" value="TRANSCRIPTION FACTOR BHLH83-RELATED"/>
    <property type="match status" value="1"/>
</dbReference>
<dbReference type="SMART" id="SM00353">
    <property type="entry name" value="HLH"/>
    <property type="match status" value="1"/>
</dbReference>
<feature type="compositionally biased region" description="Polar residues" evidence="6">
    <location>
        <begin position="298"/>
        <end position="350"/>
    </location>
</feature>
<evidence type="ECO:0000256" key="6">
    <source>
        <dbReference type="SAM" id="MobiDB-lite"/>
    </source>
</evidence>
<keyword evidence="4" id="KW-0804">Transcription</keyword>
<feature type="compositionally biased region" description="Low complexity" evidence="6">
    <location>
        <begin position="584"/>
        <end position="593"/>
    </location>
</feature>
<feature type="compositionally biased region" description="Low complexity" evidence="6">
    <location>
        <begin position="563"/>
        <end position="575"/>
    </location>
</feature>
<feature type="compositionally biased region" description="Low complexity" evidence="6">
    <location>
        <begin position="138"/>
        <end position="147"/>
    </location>
</feature>
<feature type="compositionally biased region" description="Basic residues" evidence="6">
    <location>
        <begin position="44"/>
        <end position="56"/>
    </location>
</feature>
<protein>
    <recommendedName>
        <fullName evidence="7">BHLH domain-containing protein</fullName>
    </recommendedName>
</protein>
<dbReference type="FunFam" id="4.10.280.10:FF:000017">
    <property type="entry name" value="Transcription factor bHLH66"/>
    <property type="match status" value="1"/>
</dbReference>
<feature type="compositionally biased region" description="Polar residues" evidence="6">
    <location>
        <begin position="594"/>
        <end position="603"/>
    </location>
</feature>
<dbReference type="InterPro" id="IPR045239">
    <property type="entry name" value="bHLH95_bHLH"/>
</dbReference>
<keyword evidence="9" id="KW-1185">Reference proteome</keyword>
<evidence type="ECO:0000256" key="5">
    <source>
        <dbReference type="ARBA" id="ARBA00023242"/>
    </source>
</evidence>
<feature type="compositionally biased region" description="Basic and acidic residues" evidence="6">
    <location>
        <begin position="267"/>
        <end position="276"/>
    </location>
</feature>
<dbReference type="GO" id="GO:0080147">
    <property type="term" value="P:root hair cell development"/>
    <property type="evidence" value="ECO:0007669"/>
    <property type="project" value="UniProtKB-ARBA"/>
</dbReference>
<dbReference type="PROSITE" id="PS50888">
    <property type="entry name" value="BHLH"/>
    <property type="match status" value="1"/>
</dbReference>
<keyword evidence="5" id="KW-0539">Nucleus</keyword>
<evidence type="ECO:0000259" key="7">
    <source>
        <dbReference type="PROSITE" id="PS50888"/>
    </source>
</evidence>
<feature type="compositionally biased region" description="Low complexity" evidence="6">
    <location>
        <begin position="235"/>
        <end position="247"/>
    </location>
</feature>